<dbReference type="Gene3D" id="3.40.50.150">
    <property type="entry name" value="Vaccinia Virus protein VP39"/>
    <property type="match status" value="1"/>
</dbReference>
<evidence type="ECO:0000259" key="5">
    <source>
        <dbReference type="Pfam" id="PF08242"/>
    </source>
</evidence>
<name>A0A9W9PKR9_9EURO</name>
<dbReference type="EMBL" id="JAPQKS010000002">
    <property type="protein sequence ID" value="KAJ5247766.1"/>
    <property type="molecule type" value="Genomic_DNA"/>
</dbReference>
<dbReference type="RefSeq" id="XP_058335187.1">
    <property type="nucleotide sequence ID" value="XM_058472046.1"/>
</dbReference>
<keyword evidence="2" id="KW-0808">Transferase</keyword>
<accession>A0A9W9PKR9</accession>
<evidence type="ECO:0000256" key="4">
    <source>
        <dbReference type="ARBA" id="ARBA00038314"/>
    </source>
</evidence>
<dbReference type="Proteomes" id="UP001150941">
    <property type="component" value="Unassembled WGS sequence"/>
</dbReference>
<feature type="domain" description="Methyltransferase type 12" evidence="5">
    <location>
        <begin position="87"/>
        <end position="194"/>
    </location>
</feature>
<dbReference type="SUPFAM" id="SSF53335">
    <property type="entry name" value="S-adenosyl-L-methionine-dependent methyltransferases"/>
    <property type="match status" value="1"/>
</dbReference>
<dbReference type="CDD" id="cd02440">
    <property type="entry name" value="AdoMet_MTases"/>
    <property type="match status" value="1"/>
</dbReference>
<reference evidence="6" key="1">
    <citation type="submission" date="2022-11" db="EMBL/GenBank/DDBJ databases">
        <authorList>
            <person name="Petersen C."/>
        </authorList>
    </citation>
    <scope>NUCLEOTIDE SEQUENCE</scope>
    <source>
        <strain evidence="6">IBT 19713</strain>
    </source>
</reference>
<dbReference type="AlphaFoldDB" id="A0A9W9PKR9"/>
<dbReference type="GO" id="GO:0016740">
    <property type="term" value="F:transferase activity"/>
    <property type="evidence" value="ECO:0007669"/>
    <property type="project" value="UniProtKB-KW"/>
</dbReference>
<sequence length="273" mass="30580">MAATNDGNKDRHQQWYDPDLEEVNPEIRSLLENYSKVPPADVVKHVNKINPYPCIGHYRFLNLTLLTHPLYQEIIRRLKSNPSSVYLDLGCCFGQDLRQLVQDGVPSSQLIGLDIEGPLMDLGYELFLDQKTMESKFLVADIFKGESQGEPWTSLVANGADVIHCSAFFHLFPLNEQIEAAKNIAQLVKKGGIIVGRQSGSVKPGEVPAIKPGSTSFRHDVETLTKMWDQVGSETGTKWKVEGSLDEVGMKGKKNPVEDENSRRLLFTITRLE</sequence>
<evidence type="ECO:0000313" key="7">
    <source>
        <dbReference type="Proteomes" id="UP001150941"/>
    </source>
</evidence>
<dbReference type="Pfam" id="PF08242">
    <property type="entry name" value="Methyltransf_12"/>
    <property type="match status" value="1"/>
</dbReference>
<dbReference type="InterPro" id="IPR013217">
    <property type="entry name" value="Methyltransf_12"/>
</dbReference>
<keyword evidence="7" id="KW-1185">Reference proteome</keyword>
<dbReference type="PANTHER" id="PTHR35897:SF1">
    <property type="entry name" value="METHYLTRANSFERASE AUSD"/>
    <property type="match status" value="1"/>
</dbReference>
<keyword evidence="3" id="KW-0949">S-adenosyl-L-methionine</keyword>
<reference evidence="6" key="2">
    <citation type="journal article" date="2023" name="IMA Fungus">
        <title>Comparative genomic study of the Penicillium genus elucidates a diverse pangenome and 15 lateral gene transfer events.</title>
        <authorList>
            <person name="Petersen C."/>
            <person name="Sorensen T."/>
            <person name="Nielsen M.R."/>
            <person name="Sondergaard T.E."/>
            <person name="Sorensen J.L."/>
            <person name="Fitzpatrick D.A."/>
            <person name="Frisvad J.C."/>
            <person name="Nielsen K.L."/>
        </authorList>
    </citation>
    <scope>NUCLEOTIDE SEQUENCE</scope>
    <source>
        <strain evidence="6">IBT 19713</strain>
    </source>
</reference>
<evidence type="ECO:0000313" key="6">
    <source>
        <dbReference type="EMBL" id="KAJ5247766.1"/>
    </source>
</evidence>
<dbReference type="OrthoDB" id="2094832at2759"/>
<dbReference type="GeneID" id="83199349"/>
<dbReference type="InterPro" id="IPR029063">
    <property type="entry name" value="SAM-dependent_MTases_sf"/>
</dbReference>
<gene>
    <name evidence="6" type="ORF">N7468_002749</name>
</gene>
<comment type="pathway">
    <text evidence="1">Secondary metabolite biosynthesis.</text>
</comment>
<organism evidence="6 7">
    <name type="scientific">Penicillium chermesinum</name>
    <dbReference type="NCBI Taxonomy" id="63820"/>
    <lineage>
        <taxon>Eukaryota</taxon>
        <taxon>Fungi</taxon>
        <taxon>Dikarya</taxon>
        <taxon>Ascomycota</taxon>
        <taxon>Pezizomycotina</taxon>
        <taxon>Eurotiomycetes</taxon>
        <taxon>Eurotiomycetidae</taxon>
        <taxon>Eurotiales</taxon>
        <taxon>Aspergillaceae</taxon>
        <taxon>Penicillium</taxon>
    </lineage>
</organism>
<evidence type="ECO:0000256" key="1">
    <source>
        <dbReference type="ARBA" id="ARBA00005179"/>
    </source>
</evidence>
<dbReference type="InterPro" id="IPR051654">
    <property type="entry name" value="Meroterpenoid_MTases"/>
</dbReference>
<comment type="caution">
    <text evidence="6">The sequence shown here is derived from an EMBL/GenBank/DDBJ whole genome shotgun (WGS) entry which is preliminary data.</text>
</comment>
<protein>
    <recommendedName>
        <fullName evidence="5">Methyltransferase type 12 domain-containing protein</fullName>
    </recommendedName>
</protein>
<evidence type="ECO:0000256" key="3">
    <source>
        <dbReference type="ARBA" id="ARBA00022691"/>
    </source>
</evidence>
<evidence type="ECO:0000256" key="2">
    <source>
        <dbReference type="ARBA" id="ARBA00022679"/>
    </source>
</evidence>
<dbReference type="PANTHER" id="PTHR35897">
    <property type="entry name" value="METHYLTRANSFERASE AUSD"/>
    <property type="match status" value="1"/>
</dbReference>
<proteinExistence type="inferred from homology"/>
<comment type="similarity">
    <text evidence="4">Belongs to the class I-like SAM-binding methyltransferase superfamily.</text>
</comment>